<dbReference type="Pfam" id="PF13695">
    <property type="entry name" value="Zn_ribbon_3CxxC"/>
    <property type="match status" value="1"/>
</dbReference>
<keyword evidence="3" id="KW-0479">Metal-binding</keyword>
<dbReference type="KEGG" id="sluc:116055388"/>
<dbReference type="GO" id="GO:0031849">
    <property type="term" value="F:olfactory receptor binding"/>
    <property type="evidence" value="ECO:0007669"/>
    <property type="project" value="TreeGrafter"/>
</dbReference>
<dbReference type="AlphaFoldDB" id="A0A8D0DIA3"/>
<gene>
    <name evidence="9" type="primary">si:ch211-276k2.1</name>
</gene>
<dbReference type="SMART" id="SM01328">
    <property type="entry name" value="zf-3CxxC"/>
    <property type="match status" value="1"/>
</dbReference>
<reference evidence="9" key="1">
    <citation type="submission" date="2025-08" db="UniProtKB">
        <authorList>
            <consortium name="Ensembl"/>
        </authorList>
    </citation>
    <scope>IDENTIFICATION</scope>
</reference>
<evidence type="ECO:0000256" key="4">
    <source>
        <dbReference type="ARBA" id="ARBA00022771"/>
    </source>
</evidence>
<evidence type="ECO:0000313" key="10">
    <source>
        <dbReference type="Proteomes" id="UP000694568"/>
    </source>
</evidence>
<proteinExistence type="predicted"/>
<keyword evidence="5" id="KW-0862">Zinc</keyword>
<evidence type="ECO:0000313" key="9">
    <source>
        <dbReference type="Ensembl" id="ENSSLUP00000061173.1"/>
    </source>
</evidence>
<dbReference type="GO" id="GO:0006612">
    <property type="term" value="P:protein targeting to membrane"/>
    <property type="evidence" value="ECO:0007669"/>
    <property type="project" value="TreeGrafter"/>
</dbReference>
<dbReference type="OrthoDB" id="8121437at2759"/>
<evidence type="ECO:0000256" key="3">
    <source>
        <dbReference type="ARBA" id="ARBA00022723"/>
    </source>
</evidence>
<dbReference type="GO" id="GO:0016020">
    <property type="term" value="C:membrane"/>
    <property type="evidence" value="ECO:0007669"/>
    <property type="project" value="UniProtKB-SubCell"/>
</dbReference>
<dbReference type="GeneTree" id="ENSGT00940000164175"/>
<keyword evidence="4" id="KW-0863">Zinc-finger</keyword>
<dbReference type="Ensembl" id="ENSSLUT00000062895.1">
    <property type="protein sequence ID" value="ENSSLUP00000061173.1"/>
    <property type="gene ID" value="ENSSLUG00000026049.1"/>
</dbReference>
<keyword evidence="6" id="KW-1133">Transmembrane helix</keyword>
<reference evidence="9" key="2">
    <citation type="submission" date="2025-09" db="UniProtKB">
        <authorList>
            <consortium name="Ensembl"/>
        </authorList>
    </citation>
    <scope>IDENTIFICATION</scope>
</reference>
<evidence type="ECO:0000256" key="5">
    <source>
        <dbReference type="ARBA" id="ARBA00022833"/>
    </source>
</evidence>
<evidence type="ECO:0000259" key="8">
    <source>
        <dbReference type="SMART" id="SM01328"/>
    </source>
</evidence>
<organism evidence="9 10">
    <name type="scientific">Sander lucioperca</name>
    <name type="common">Pike-perch</name>
    <name type="synonym">Perca lucioperca</name>
    <dbReference type="NCBI Taxonomy" id="283035"/>
    <lineage>
        <taxon>Eukaryota</taxon>
        <taxon>Metazoa</taxon>
        <taxon>Chordata</taxon>
        <taxon>Craniata</taxon>
        <taxon>Vertebrata</taxon>
        <taxon>Euteleostomi</taxon>
        <taxon>Actinopterygii</taxon>
        <taxon>Neopterygii</taxon>
        <taxon>Teleostei</taxon>
        <taxon>Neoteleostei</taxon>
        <taxon>Acanthomorphata</taxon>
        <taxon>Eupercaria</taxon>
        <taxon>Perciformes</taxon>
        <taxon>Percoidei</taxon>
        <taxon>Percidae</taxon>
        <taxon>Luciopercinae</taxon>
        <taxon>Sander</taxon>
    </lineage>
</organism>
<dbReference type="GO" id="GO:0051205">
    <property type="term" value="P:protein insertion into membrane"/>
    <property type="evidence" value="ECO:0007669"/>
    <property type="project" value="TreeGrafter"/>
</dbReference>
<evidence type="ECO:0000256" key="7">
    <source>
        <dbReference type="ARBA" id="ARBA00023136"/>
    </source>
</evidence>
<keyword evidence="7" id="KW-0472">Membrane</keyword>
<dbReference type="InterPro" id="IPR027377">
    <property type="entry name" value="ZAR1/RTP1-5-like_Znf-3CxxC"/>
</dbReference>
<name>A0A8D0DIA3_SANLU</name>
<dbReference type="PANTHER" id="PTHR14402">
    <property type="entry name" value="RECEPTOR TRANSPORTING PROTEIN"/>
    <property type="match status" value="1"/>
</dbReference>
<dbReference type="GO" id="GO:0008270">
    <property type="term" value="F:zinc ion binding"/>
    <property type="evidence" value="ECO:0007669"/>
    <property type="project" value="UniProtKB-KW"/>
</dbReference>
<keyword evidence="2" id="KW-0812">Transmembrane</keyword>
<evidence type="ECO:0000256" key="1">
    <source>
        <dbReference type="ARBA" id="ARBA00004167"/>
    </source>
</evidence>
<dbReference type="InterPro" id="IPR026096">
    <property type="entry name" value="R-trans_p"/>
</dbReference>
<comment type="subcellular location">
    <subcellularLocation>
        <location evidence="1">Membrane</location>
        <topology evidence="1">Single-pass membrane protein</topology>
    </subcellularLocation>
</comment>
<evidence type="ECO:0000256" key="6">
    <source>
        <dbReference type="ARBA" id="ARBA00022989"/>
    </source>
</evidence>
<feature type="domain" description="3CxxC-type" evidence="8">
    <location>
        <begin position="78"/>
        <end position="186"/>
    </location>
</feature>
<accession>A0A8D0DIA3</accession>
<dbReference type="PANTHER" id="PTHR14402:SF8">
    <property type="entry name" value="RECEPTOR-TRANSPORTING PROTEIN 4"/>
    <property type="match status" value="1"/>
</dbReference>
<dbReference type="Proteomes" id="UP000694568">
    <property type="component" value="Unplaced"/>
</dbReference>
<evidence type="ECO:0000256" key="2">
    <source>
        <dbReference type="ARBA" id="ARBA00022692"/>
    </source>
</evidence>
<sequence>MMSHSHKLFVYCADQLSVSVASSTTSNTGTDRMAQPEWTCIFQMKTKDLKQGDAWRLEFDEIIVPDCPNPGWEQYIRNTCARFKCTKCGRGWPSNRVMVVFHMRLTSGHGIVKVRPFRQNCKQCSGAPMEKPSIPSENIDILLENLVKKIRIKCYHEHLDKGHRPFISLDVKSPHEPDHCEACMLGICTRN</sequence>
<keyword evidence="10" id="KW-1185">Reference proteome</keyword>
<protein>
    <submittedName>
        <fullName evidence="9">Receptor-transporting protein 3-like</fullName>
    </submittedName>
</protein>